<dbReference type="Pfam" id="PF02470">
    <property type="entry name" value="MlaD"/>
    <property type="match status" value="1"/>
</dbReference>
<evidence type="ECO:0000313" key="5">
    <source>
        <dbReference type="Proteomes" id="UP000230551"/>
    </source>
</evidence>
<dbReference type="Pfam" id="PF11887">
    <property type="entry name" value="Mce4_CUP1"/>
    <property type="match status" value="1"/>
</dbReference>
<feature type="domain" description="Mce/MlaD" evidence="2">
    <location>
        <begin position="37"/>
        <end position="118"/>
    </location>
</feature>
<keyword evidence="1" id="KW-1133">Transmembrane helix</keyword>
<protein>
    <submittedName>
        <fullName evidence="4">MCE family protein</fullName>
    </submittedName>
</protein>
<keyword evidence="1" id="KW-0812">Transmembrane</keyword>
<gene>
    <name evidence="4" type="ORF">CQY22_005820</name>
</gene>
<name>A0A2G5PD40_9MYCO</name>
<dbReference type="RefSeq" id="WP_090587045.1">
    <property type="nucleotide sequence ID" value="NZ_CP104302.1"/>
</dbReference>
<sequence>MRQHRNALIGLALFTISAIVLSSMVYVTLSRGVAGSTHTFRAVFSDASGLKPSDDVRVAGVRVGRVEKVDLVDVEVNGRKQAAARVTFAIQSGQQLFDNTIASVTYQNIIGQRYLGLATERTPDRHPLAPDSEIPIERTVDSFDIAYLLNGFEPLFTLLDPGKVDNMTEGVVQALQGDSTSVLELITSTSTLAQSLAGPDEVLGRVLDSLRLVVDNLADHESGLRGTLSNASSIVRQLESRHDQLLASVGSINSAVGQLSRISENVTPDLLEMIQRQPGWAAHVAGPGRERMAYALYNVPAVMKGIARVTQSGEYINAYVCDLNSTIFDWLGRYIPAVVAGATDGHNIKHSAKCRS</sequence>
<dbReference type="InterPro" id="IPR005693">
    <property type="entry name" value="Mce"/>
</dbReference>
<dbReference type="GO" id="GO:0005576">
    <property type="term" value="C:extracellular region"/>
    <property type="evidence" value="ECO:0007669"/>
    <property type="project" value="TreeGrafter"/>
</dbReference>
<dbReference type="OrthoDB" id="338143at2"/>
<comment type="caution">
    <text evidence="4">The sequence shown here is derived from an EMBL/GenBank/DDBJ whole genome shotgun (WGS) entry which is preliminary data.</text>
</comment>
<dbReference type="STRING" id="85968.GCA_900073015_01050"/>
<dbReference type="NCBIfam" id="TIGR00996">
    <property type="entry name" value="Mtu_fam_mce"/>
    <property type="match status" value="1"/>
</dbReference>
<proteinExistence type="predicted"/>
<dbReference type="InterPro" id="IPR003399">
    <property type="entry name" value="Mce/MlaD"/>
</dbReference>
<dbReference type="GO" id="GO:0051701">
    <property type="term" value="P:biological process involved in interaction with host"/>
    <property type="evidence" value="ECO:0007669"/>
    <property type="project" value="TreeGrafter"/>
</dbReference>
<keyword evidence="1" id="KW-0472">Membrane</keyword>
<organism evidence="4 5">
    <name type="scientific">Mycolicibacterium brumae</name>
    <dbReference type="NCBI Taxonomy" id="85968"/>
    <lineage>
        <taxon>Bacteria</taxon>
        <taxon>Bacillati</taxon>
        <taxon>Actinomycetota</taxon>
        <taxon>Actinomycetes</taxon>
        <taxon>Mycobacteriales</taxon>
        <taxon>Mycobacteriaceae</taxon>
        <taxon>Mycolicibacterium</taxon>
    </lineage>
</organism>
<accession>A0A2G5PD40</accession>
<evidence type="ECO:0000256" key="1">
    <source>
        <dbReference type="SAM" id="Phobius"/>
    </source>
</evidence>
<dbReference type="InterPro" id="IPR052336">
    <property type="entry name" value="MlaD_Phospholipid_Transporter"/>
</dbReference>
<dbReference type="InterPro" id="IPR024516">
    <property type="entry name" value="Mce_C"/>
</dbReference>
<feature type="transmembrane region" description="Helical" evidence="1">
    <location>
        <begin position="7"/>
        <end position="29"/>
    </location>
</feature>
<dbReference type="Proteomes" id="UP000230551">
    <property type="component" value="Unassembled WGS sequence"/>
</dbReference>
<keyword evidence="5" id="KW-1185">Reference proteome</keyword>
<dbReference type="PANTHER" id="PTHR33371">
    <property type="entry name" value="INTERMEMBRANE PHOSPHOLIPID TRANSPORT SYSTEM BINDING PROTEIN MLAD-RELATED"/>
    <property type="match status" value="1"/>
</dbReference>
<evidence type="ECO:0000259" key="3">
    <source>
        <dbReference type="Pfam" id="PF11887"/>
    </source>
</evidence>
<evidence type="ECO:0000313" key="4">
    <source>
        <dbReference type="EMBL" id="PIB76242.1"/>
    </source>
</evidence>
<feature type="domain" description="Mammalian cell entry C-terminal" evidence="3">
    <location>
        <begin position="125"/>
        <end position="275"/>
    </location>
</feature>
<dbReference type="AlphaFoldDB" id="A0A2G5PD40"/>
<reference evidence="4 5" key="1">
    <citation type="journal article" date="2017" name="Infect. Genet. Evol.">
        <title>The new phylogeny of the genus Mycobacterium: The old and the news.</title>
        <authorList>
            <person name="Tortoli E."/>
            <person name="Fedrizzi T."/>
            <person name="Meehan C.J."/>
            <person name="Trovato A."/>
            <person name="Grottola A."/>
            <person name="Giacobazzi E."/>
            <person name="Serpini G.F."/>
            <person name="Tagliazucchi S."/>
            <person name="Fabio A."/>
            <person name="Bettua C."/>
            <person name="Bertorelli R."/>
            <person name="Frascaro F."/>
            <person name="De Sanctis V."/>
            <person name="Pecorari M."/>
            <person name="Jousson O."/>
            <person name="Segata N."/>
            <person name="Cirillo D.M."/>
        </authorList>
    </citation>
    <scope>NUCLEOTIDE SEQUENCE [LARGE SCALE GENOMIC DNA]</scope>
    <source>
        <strain evidence="4 5">CIP1034565</strain>
    </source>
</reference>
<evidence type="ECO:0000259" key="2">
    <source>
        <dbReference type="Pfam" id="PF02470"/>
    </source>
</evidence>
<dbReference type="PANTHER" id="PTHR33371:SF17">
    <property type="entry name" value="MCE-FAMILY PROTEIN MCE1B"/>
    <property type="match status" value="1"/>
</dbReference>
<dbReference type="EMBL" id="PDCN02000005">
    <property type="protein sequence ID" value="PIB76242.1"/>
    <property type="molecule type" value="Genomic_DNA"/>
</dbReference>